<dbReference type="PANTHER" id="PTHR43179">
    <property type="entry name" value="RHAMNOSYLTRANSFERASE WBBL"/>
    <property type="match status" value="1"/>
</dbReference>
<dbReference type="GO" id="GO:0016757">
    <property type="term" value="F:glycosyltransferase activity"/>
    <property type="evidence" value="ECO:0007669"/>
    <property type="project" value="UniProtKB-KW"/>
</dbReference>
<dbReference type="CDD" id="cd04186">
    <property type="entry name" value="GT_2_like_c"/>
    <property type="match status" value="1"/>
</dbReference>
<feature type="transmembrane region" description="Helical" evidence="4">
    <location>
        <begin position="247"/>
        <end position="270"/>
    </location>
</feature>
<dbReference type="InterPro" id="IPR001173">
    <property type="entry name" value="Glyco_trans_2-like"/>
</dbReference>
<name>A0A3B0RR78_9ZZZZ</name>
<comment type="similarity">
    <text evidence="1">Belongs to the glycosyltransferase 2 family.</text>
</comment>
<gene>
    <name evidence="6" type="ORF">MNBD_ALPHA06-656</name>
</gene>
<keyword evidence="4" id="KW-0812">Transmembrane</keyword>
<dbReference type="InterPro" id="IPR029044">
    <property type="entry name" value="Nucleotide-diphossugar_trans"/>
</dbReference>
<reference evidence="6" key="1">
    <citation type="submission" date="2018-06" db="EMBL/GenBank/DDBJ databases">
        <authorList>
            <person name="Zhirakovskaya E."/>
        </authorList>
    </citation>
    <scope>NUCLEOTIDE SEQUENCE</scope>
</reference>
<accession>A0A3B0RR78</accession>
<dbReference type="Pfam" id="PF00535">
    <property type="entry name" value="Glycos_transf_2"/>
    <property type="match status" value="1"/>
</dbReference>
<dbReference type="AlphaFoldDB" id="A0A3B0RR78"/>
<protein>
    <recommendedName>
        <fullName evidence="5">Glycosyltransferase 2-like domain-containing protein</fullName>
    </recommendedName>
</protein>
<keyword evidence="3" id="KW-0808">Transferase</keyword>
<evidence type="ECO:0000256" key="2">
    <source>
        <dbReference type="ARBA" id="ARBA00022676"/>
    </source>
</evidence>
<evidence type="ECO:0000259" key="5">
    <source>
        <dbReference type="Pfam" id="PF00535"/>
    </source>
</evidence>
<dbReference type="PANTHER" id="PTHR43179:SF12">
    <property type="entry name" value="GALACTOFURANOSYLTRANSFERASE GLFT2"/>
    <property type="match status" value="1"/>
</dbReference>
<proteinExistence type="inferred from homology"/>
<keyword evidence="4" id="KW-1133">Transmembrane helix</keyword>
<keyword evidence="4" id="KW-0472">Membrane</keyword>
<dbReference type="Gene3D" id="3.90.550.10">
    <property type="entry name" value="Spore Coat Polysaccharide Biosynthesis Protein SpsA, Chain A"/>
    <property type="match status" value="1"/>
</dbReference>
<dbReference type="EMBL" id="UOEE01000116">
    <property type="protein sequence ID" value="VAV90788.1"/>
    <property type="molecule type" value="Genomic_DNA"/>
</dbReference>
<evidence type="ECO:0000313" key="6">
    <source>
        <dbReference type="EMBL" id="VAV90788.1"/>
    </source>
</evidence>
<feature type="domain" description="Glycosyltransferase 2-like" evidence="5">
    <location>
        <begin position="10"/>
        <end position="179"/>
    </location>
</feature>
<sequence>MKTEPVLVDVIIVNFEAGDMLVRSVNHLLAQTFDNFRAIIVDNASSDNSLDLLTMQDPRLEIVRLDTNTGFAKANNIGAALGSAPWIACLNPDAYAEPTWLQTLHRAASSRPDIVMAGSTQITAHDDMLLDGTGDLYAPIGFAWRSLYHRSISRLPPTGEVFGPCAAAALYRRDAFDEVGGFDEDFFCYHEDVDLAFRMRLRGGRAIQVKNAVVRHVGSGVVGTESPFAVYHGTRNRTWTFLKNMPMLILVVMLLPHIGLSALFLIRAVFKKRLRPTWRGTVDAMRALPKIWAKRAIVQRSRTTSIWKLLSAMTWSPVRFLTRDADVRVKDDWEQ</sequence>
<evidence type="ECO:0000256" key="1">
    <source>
        <dbReference type="ARBA" id="ARBA00006739"/>
    </source>
</evidence>
<evidence type="ECO:0000256" key="3">
    <source>
        <dbReference type="ARBA" id="ARBA00022679"/>
    </source>
</evidence>
<dbReference type="SUPFAM" id="SSF53448">
    <property type="entry name" value="Nucleotide-diphospho-sugar transferases"/>
    <property type="match status" value="1"/>
</dbReference>
<organism evidence="6">
    <name type="scientific">hydrothermal vent metagenome</name>
    <dbReference type="NCBI Taxonomy" id="652676"/>
    <lineage>
        <taxon>unclassified sequences</taxon>
        <taxon>metagenomes</taxon>
        <taxon>ecological metagenomes</taxon>
    </lineage>
</organism>
<keyword evidence="2" id="KW-0328">Glycosyltransferase</keyword>
<evidence type="ECO:0000256" key="4">
    <source>
        <dbReference type="SAM" id="Phobius"/>
    </source>
</evidence>